<dbReference type="KEGG" id="sgv:B1H19_02630"/>
<dbReference type="OrthoDB" id="9916450at2"/>
<evidence type="ECO:0000313" key="2">
    <source>
        <dbReference type="EMBL" id="ARF53211.1"/>
    </source>
</evidence>
<gene>
    <name evidence="2" type="ORF">B1H19_02630</name>
</gene>
<feature type="transmembrane region" description="Helical" evidence="1">
    <location>
        <begin position="20"/>
        <end position="41"/>
    </location>
</feature>
<reference evidence="2 3" key="1">
    <citation type="submission" date="2017-04" db="EMBL/GenBank/DDBJ databases">
        <title>Complete Genome Sequence of Streptomyces gilvosporeus F607, a Capable Producer of Natamycin.</title>
        <authorList>
            <person name="Zong G."/>
            <person name="Zhong C."/>
            <person name="Fu J."/>
            <person name="Qin R."/>
            <person name="Cao G."/>
        </authorList>
    </citation>
    <scope>NUCLEOTIDE SEQUENCE [LARGE SCALE GENOMIC DNA]</scope>
    <source>
        <strain evidence="2 3">F607</strain>
    </source>
</reference>
<dbReference type="RefSeq" id="WP_083102642.1">
    <property type="nucleotide sequence ID" value="NZ_CP020569.1"/>
</dbReference>
<evidence type="ECO:0000256" key="1">
    <source>
        <dbReference type="SAM" id="Phobius"/>
    </source>
</evidence>
<accession>A0A1V0TJV1</accession>
<evidence type="ECO:0000313" key="3">
    <source>
        <dbReference type="Proteomes" id="UP000192726"/>
    </source>
</evidence>
<keyword evidence="3" id="KW-1185">Reference proteome</keyword>
<organism evidence="2 3">
    <name type="scientific">Streptomyces gilvosporeus</name>
    <dbReference type="NCBI Taxonomy" id="553510"/>
    <lineage>
        <taxon>Bacteria</taxon>
        <taxon>Bacillati</taxon>
        <taxon>Actinomycetota</taxon>
        <taxon>Actinomycetes</taxon>
        <taxon>Kitasatosporales</taxon>
        <taxon>Streptomycetaceae</taxon>
        <taxon>Streptomyces</taxon>
    </lineage>
</organism>
<name>A0A1V0TJV1_9ACTN</name>
<protein>
    <submittedName>
        <fullName evidence="2">Uncharacterized protein</fullName>
    </submittedName>
</protein>
<dbReference type="AlphaFoldDB" id="A0A1V0TJV1"/>
<dbReference type="EMBL" id="CP020569">
    <property type="protein sequence ID" value="ARF53211.1"/>
    <property type="molecule type" value="Genomic_DNA"/>
</dbReference>
<sequence>MVVAQPLPVQGMHTGPFPVGAAAGMLVVGGLVVTASVALSARGSEPKSESKSLRNWLLGLGTTLCVLGGLGLLDHYFETRQTSDGLHAAGRRIIDDAVKEARGCDPSSPEPTFVYPSGSVPGGAATYVPSPCSTSPRDVLLSHSTTVTDRIGYKAEKGDSFSTNGHVTVTDEASGKQVCAIIPDTANGSGSVTDGSCRD</sequence>
<keyword evidence="1" id="KW-0472">Membrane</keyword>
<keyword evidence="1" id="KW-0812">Transmembrane</keyword>
<feature type="transmembrane region" description="Helical" evidence="1">
    <location>
        <begin position="53"/>
        <end position="73"/>
    </location>
</feature>
<dbReference type="Proteomes" id="UP000192726">
    <property type="component" value="Chromosome"/>
</dbReference>
<keyword evidence="1" id="KW-1133">Transmembrane helix</keyword>
<proteinExistence type="predicted"/>